<name>A0A1G9QTB6_9BACI</name>
<gene>
    <name evidence="2" type="ORF">SAMN05216244_1653</name>
</gene>
<dbReference type="Pfam" id="PF13487">
    <property type="entry name" value="HD_5"/>
    <property type="match status" value="1"/>
</dbReference>
<proteinExistence type="predicted"/>
<dbReference type="PROSITE" id="PS51832">
    <property type="entry name" value="HD_GYP"/>
    <property type="match status" value="1"/>
</dbReference>
<accession>A0A1G9QTB6</accession>
<dbReference type="Gene3D" id="1.10.3210.10">
    <property type="entry name" value="Hypothetical protein af1432"/>
    <property type="match status" value="1"/>
</dbReference>
<evidence type="ECO:0000259" key="1">
    <source>
        <dbReference type="PROSITE" id="PS51832"/>
    </source>
</evidence>
<dbReference type="SUPFAM" id="SSF109604">
    <property type="entry name" value="HD-domain/PDEase-like"/>
    <property type="match status" value="1"/>
</dbReference>
<dbReference type="NCBIfam" id="TIGR00277">
    <property type="entry name" value="HDIG"/>
    <property type="match status" value="1"/>
</dbReference>
<dbReference type="CDD" id="cd00077">
    <property type="entry name" value="HDc"/>
    <property type="match status" value="1"/>
</dbReference>
<evidence type="ECO:0000313" key="2">
    <source>
        <dbReference type="EMBL" id="SDM14213.1"/>
    </source>
</evidence>
<dbReference type="SMART" id="SM00471">
    <property type="entry name" value="HDc"/>
    <property type="match status" value="1"/>
</dbReference>
<dbReference type="Proteomes" id="UP000182347">
    <property type="component" value="Unassembled WGS sequence"/>
</dbReference>
<feature type="domain" description="HD-GYP" evidence="1">
    <location>
        <begin position="113"/>
        <end position="309"/>
    </location>
</feature>
<dbReference type="AlphaFoldDB" id="A0A1G9QTB6"/>
<evidence type="ECO:0000313" key="3">
    <source>
        <dbReference type="Proteomes" id="UP000182347"/>
    </source>
</evidence>
<dbReference type="InterPro" id="IPR003607">
    <property type="entry name" value="HD/PDEase_dom"/>
</dbReference>
<dbReference type="PANTHER" id="PTHR43155:SF2">
    <property type="entry name" value="CYCLIC DI-GMP PHOSPHODIESTERASE PA4108"/>
    <property type="match status" value="1"/>
</dbReference>
<dbReference type="InterPro" id="IPR037522">
    <property type="entry name" value="HD_GYP_dom"/>
</dbReference>
<sequence>MRIAATKSIEPGTKLAKAIYNENGQILIQEDVSLTQRMLKRLQKYNITYVNIKDSLTDDINITTPIPEKLRMEAYQTIKHSFSEFQSQDIGNSSFVFEKTSKQMADMVGNLMDELQQADQVVSILSDVFLTDNYVFSHSLNVTIYSLALATELGLPRSKMEEIGLGAMLHDVGKMFIPQEILQKQGSLSDMEFEIIKGHTDIGFEFLRNNHNIPLLAAHCAFQHHERLNGSGYPRGLTEKDIHPHAKLIGIADVFDAVTSNRVYRDALLPHEGLEVLYAGVGDLFDRELVEAFRRTIAVYPTGLMVELSDGRAGIVAKQNQQLCERPVIRILEEDGNAVSVPYEIDLAEHLNLMVTSCFATDLAKS</sequence>
<dbReference type="PANTHER" id="PTHR43155">
    <property type="entry name" value="CYCLIC DI-GMP PHOSPHODIESTERASE PA4108-RELATED"/>
    <property type="match status" value="1"/>
</dbReference>
<dbReference type="RefSeq" id="WP_074598384.1">
    <property type="nucleotide sequence ID" value="NZ_FNHF01000002.1"/>
</dbReference>
<protein>
    <submittedName>
        <fullName evidence="2">HDIG domain-containing protein</fullName>
    </submittedName>
</protein>
<dbReference type="EMBL" id="FNHF01000002">
    <property type="protein sequence ID" value="SDM14213.1"/>
    <property type="molecule type" value="Genomic_DNA"/>
</dbReference>
<dbReference type="STRING" id="482461.SAMN05216244_1653"/>
<keyword evidence="3" id="KW-1185">Reference proteome</keyword>
<organism evidence="2 3">
    <name type="scientific">Sediminibacillus halophilus</name>
    <dbReference type="NCBI Taxonomy" id="482461"/>
    <lineage>
        <taxon>Bacteria</taxon>
        <taxon>Bacillati</taxon>
        <taxon>Bacillota</taxon>
        <taxon>Bacilli</taxon>
        <taxon>Bacillales</taxon>
        <taxon>Bacillaceae</taxon>
        <taxon>Sediminibacillus</taxon>
    </lineage>
</organism>
<reference evidence="3" key="1">
    <citation type="submission" date="2016-10" db="EMBL/GenBank/DDBJ databases">
        <authorList>
            <person name="Varghese N."/>
            <person name="Submissions S."/>
        </authorList>
    </citation>
    <scope>NUCLEOTIDE SEQUENCE [LARGE SCALE GENOMIC DNA]</scope>
    <source>
        <strain evidence="3">CGMCC 1.6199</strain>
    </source>
</reference>
<dbReference type="InterPro" id="IPR006675">
    <property type="entry name" value="HDIG_dom"/>
</dbReference>
<dbReference type="OrthoDB" id="9759601at2"/>